<feature type="region of interest" description="Disordered" evidence="4">
    <location>
        <begin position="355"/>
        <end position="379"/>
    </location>
</feature>
<feature type="region of interest" description="Disordered" evidence="4">
    <location>
        <begin position="94"/>
        <end position="263"/>
    </location>
</feature>
<feature type="compositionally biased region" description="Low complexity" evidence="4">
    <location>
        <begin position="147"/>
        <end position="160"/>
    </location>
</feature>
<dbReference type="SUPFAM" id="SSF57850">
    <property type="entry name" value="RING/U-box"/>
    <property type="match status" value="1"/>
</dbReference>
<organism evidence="8 10">
    <name type="scientific">Bursaphelenchus xylophilus</name>
    <name type="common">Pinewood nematode worm</name>
    <name type="synonym">Aphelenchoides xylophilus</name>
    <dbReference type="NCBI Taxonomy" id="6326"/>
    <lineage>
        <taxon>Eukaryota</taxon>
        <taxon>Metazoa</taxon>
        <taxon>Ecdysozoa</taxon>
        <taxon>Nematoda</taxon>
        <taxon>Chromadorea</taxon>
        <taxon>Rhabditida</taxon>
        <taxon>Tylenchina</taxon>
        <taxon>Tylenchomorpha</taxon>
        <taxon>Aphelenchoidea</taxon>
        <taxon>Aphelenchoididae</taxon>
        <taxon>Bursaphelenchus</taxon>
    </lineage>
</organism>
<evidence type="ECO:0000256" key="2">
    <source>
        <dbReference type="ARBA" id="ARBA00022833"/>
    </source>
</evidence>
<dbReference type="Proteomes" id="UP000582659">
    <property type="component" value="Unassembled WGS sequence"/>
</dbReference>
<evidence type="ECO:0000256" key="1">
    <source>
        <dbReference type="ARBA" id="ARBA00022771"/>
    </source>
</evidence>
<feature type="compositionally biased region" description="Basic and acidic residues" evidence="4">
    <location>
        <begin position="114"/>
        <end position="124"/>
    </location>
</feature>
<name>A0A1I7RUB8_BURXY</name>
<protein>
    <submittedName>
        <fullName evidence="6">(pine wood nematode) hypothetical protein</fullName>
    </submittedName>
    <submittedName>
        <fullName evidence="10">RING-type domain-containing protein</fullName>
    </submittedName>
</protein>
<keyword evidence="1 3" id="KW-0479">Metal-binding</keyword>
<feature type="compositionally biased region" description="Polar residues" evidence="4">
    <location>
        <begin position="102"/>
        <end position="113"/>
    </location>
</feature>
<dbReference type="InterPro" id="IPR001841">
    <property type="entry name" value="Znf_RING"/>
</dbReference>
<keyword evidence="1 3" id="KW-0863">Zinc-finger</keyword>
<dbReference type="EMBL" id="CAJFCV020000004">
    <property type="protein sequence ID" value="CAG9114010.1"/>
    <property type="molecule type" value="Genomic_DNA"/>
</dbReference>
<evidence type="ECO:0000259" key="5">
    <source>
        <dbReference type="PROSITE" id="PS50089"/>
    </source>
</evidence>
<dbReference type="GO" id="GO:0008270">
    <property type="term" value="F:zinc ion binding"/>
    <property type="evidence" value="ECO:0007669"/>
    <property type="project" value="UniProtKB-KW"/>
</dbReference>
<evidence type="ECO:0000256" key="3">
    <source>
        <dbReference type="PROSITE-ProRule" id="PRU00175"/>
    </source>
</evidence>
<evidence type="ECO:0000313" key="8">
    <source>
        <dbReference type="Proteomes" id="UP000095284"/>
    </source>
</evidence>
<evidence type="ECO:0000313" key="10">
    <source>
        <dbReference type="WBParaSite" id="BXY_0432700.1"/>
    </source>
</evidence>
<dbReference type="WBParaSite" id="BXY_0432700.1">
    <property type="protein sequence ID" value="BXY_0432700.1"/>
    <property type="gene ID" value="BXY_0432700"/>
</dbReference>
<accession>A0A1I7RUB8</accession>
<keyword evidence="9" id="KW-1185">Reference proteome</keyword>
<proteinExistence type="predicted"/>
<dbReference type="Proteomes" id="UP000095284">
    <property type="component" value="Unplaced"/>
</dbReference>
<evidence type="ECO:0000313" key="9">
    <source>
        <dbReference type="Proteomes" id="UP000659654"/>
    </source>
</evidence>
<dbReference type="AlphaFoldDB" id="A0A1I7RUB8"/>
<sequence length="465" mass="51932">MAHPTTEWVEFFDPDGEAKYAQDGFVYAFLARVKPRDGYEVGYLYKCEARECNVKIRFDEKEDGCYELQNSWRMRRRLHQHPPDYAGVAAQIAESEARPRTQRGNNEKTTGNFRTDDRNREQKGRRSRNQRKAQTARQSDDNKENNHPNSDSSQDNNNSHGQRNKNPSQSSTKAKRKRRNKKGTNPTTILQPIQQDTPTNSAGNSSTLPKMKSPISRTNGVDRKNPTQSEKGAPSTRKMHKAVVRSAPTTTRPAPPARPASPVRQALARTTAVARPSGILACRPGTSGFTAPRPPSPANSMGRLPLHERPVPSAPCLELWEESPSGRNFFNDQQQILNDEAYARLLASQWASEVATARETQPPNVPPVPQASPVVSQPQTTPTNFLGRVLSFVFKRSAQPLPRADLSHISESECVICFETVRDEVKCQACRQVIGCQVCVQRWMSEGFGAGSCPLCRGAIRNRYL</sequence>
<dbReference type="EMBL" id="CAJFDI010000004">
    <property type="protein sequence ID" value="CAD5225002.1"/>
    <property type="molecule type" value="Genomic_DNA"/>
</dbReference>
<feature type="compositionally biased region" description="Basic residues" evidence="4">
    <location>
        <begin position="173"/>
        <end position="182"/>
    </location>
</feature>
<feature type="compositionally biased region" description="Polar residues" evidence="4">
    <location>
        <begin position="183"/>
        <end position="208"/>
    </location>
</feature>
<keyword evidence="2" id="KW-0862">Zinc</keyword>
<dbReference type="Proteomes" id="UP000659654">
    <property type="component" value="Unassembled WGS sequence"/>
</dbReference>
<reference evidence="10" key="1">
    <citation type="submission" date="2016-11" db="UniProtKB">
        <authorList>
            <consortium name="WormBaseParasite"/>
        </authorList>
    </citation>
    <scope>IDENTIFICATION</scope>
</reference>
<feature type="domain" description="RING-type" evidence="5">
    <location>
        <begin position="414"/>
        <end position="457"/>
    </location>
</feature>
<dbReference type="InterPro" id="IPR013083">
    <property type="entry name" value="Znf_RING/FYVE/PHD"/>
</dbReference>
<reference evidence="7" key="2">
    <citation type="submission" date="2020-08" db="EMBL/GenBank/DDBJ databases">
        <authorList>
            <person name="Kikuchi T."/>
        </authorList>
    </citation>
    <scope>NUCLEOTIDE SEQUENCE</scope>
    <source>
        <strain evidence="6">Ka4C1</strain>
    </source>
</reference>
<dbReference type="PROSITE" id="PS50089">
    <property type="entry name" value="ZF_RING_2"/>
    <property type="match status" value="1"/>
</dbReference>
<evidence type="ECO:0000256" key="4">
    <source>
        <dbReference type="SAM" id="MobiDB-lite"/>
    </source>
</evidence>
<evidence type="ECO:0000313" key="7">
    <source>
        <dbReference type="EMBL" id="CAG9114010.1"/>
    </source>
</evidence>
<evidence type="ECO:0000313" key="6">
    <source>
        <dbReference type="EMBL" id="CAD5225002.1"/>
    </source>
</evidence>
<dbReference type="Gene3D" id="3.30.40.10">
    <property type="entry name" value="Zinc/RING finger domain, C3HC4 (zinc finger)"/>
    <property type="match status" value="1"/>
</dbReference>
<gene>
    <name evidence="6" type="ORF">BXYJ_LOCUS8326</name>
</gene>